<keyword evidence="1" id="KW-0812">Transmembrane</keyword>
<sequence length="95" mass="9889">MTDDPAEAPDRPPAASTVPRRWRDFAALLPVAGLILLMPPVIGLFVSDARPFGVPGIVVFVFGIWAALIVAAALASRSLCASGRPGTRPDGTPEP</sequence>
<accession>A0A1G6WLU4</accession>
<dbReference type="RefSeq" id="WP_092780765.1">
    <property type="nucleotide sequence ID" value="NZ_FNAP01000001.1"/>
</dbReference>
<dbReference type="AlphaFoldDB" id="A0A1G6WLU4"/>
<keyword evidence="1" id="KW-0472">Membrane</keyword>
<protein>
    <submittedName>
        <fullName evidence="2">Uncharacterized protein</fullName>
    </submittedName>
</protein>
<keyword evidence="1" id="KW-1133">Transmembrane helix</keyword>
<gene>
    <name evidence="2" type="ORF">SAMN05421720_101204</name>
</gene>
<feature type="transmembrane region" description="Helical" evidence="1">
    <location>
        <begin position="52"/>
        <end position="75"/>
    </location>
</feature>
<evidence type="ECO:0000256" key="1">
    <source>
        <dbReference type="SAM" id="Phobius"/>
    </source>
</evidence>
<name>A0A1G6WLU4_9PROT</name>
<keyword evidence="3" id="KW-1185">Reference proteome</keyword>
<reference evidence="2 3" key="1">
    <citation type="submission" date="2016-10" db="EMBL/GenBank/DDBJ databases">
        <authorList>
            <person name="de Groot N.N."/>
        </authorList>
    </citation>
    <scope>NUCLEOTIDE SEQUENCE [LARGE SCALE GENOMIC DNA]</scope>
    <source>
        <strain evidence="2 3">ATCC 700224</strain>
    </source>
</reference>
<organism evidence="2 3">
    <name type="scientific">Rhodospira trueperi</name>
    <dbReference type="NCBI Taxonomy" id="69960"/>
    <lineage>
        <taxon>Bacteria</taxon>
        <taxon>Pseudomonadati</taxon>
        <taxon>Pseudomonadota</taxon>
        <taxon>Alphaproteobacteria</taxon>
        <taxon>Rhodospirillales</taxon>
        <taxon>Rhodospirillaceae</taxon>
        <taxon>Rhodospira</taxon>
    </lineage>
</organism>
<proteinExistence type="predicted"/>
<dbReference type="Proteomes" id="UP000199412">
    <property type="component" value="Unassembled WGS sequence"/>
</dbReference>
<dbReference type="EMBL" id="FNAP01000001">
    <property type="protein sequence ID" value="SDD66862.1"/>
    <property type="molecule type" value="Genomic_DNA"/>
</dbReference>
<evidence type="ECO:0000313" key="2">
    <source>
        <dbReference type="EMBL" id="SDD66862.1"/>
    </source>
</evidence>
<dbReference type="STRING" id="69960.SAMN05421720_101204"/>
<feature type="transmembrane region" description="Helical" evidence="1">
    <location>
        <begin position="25"/>
        <end position="46"/>
    </location>
</feature>
<evidence type="ECO:0000313" key="3">
    <source>
        <dbReference type="Proteomes" id="UP000199412"/>
    </source>
</evidence>